<sequence>MSCTLSEEGESKLQADGLLPRPQVIPSNVVLVGCGGLTTQPKFTYDLEIEVYGFKFVVPILVVPRQRDEFIIGSNMIKCVLQKMKSHDKYWELVSCNNSNPECEQFLELLSCIS</sequence>
<evidence type="ECO:0000313" key="2">
    <source>
        <dbReference type="Proteomes" id="UP001558613"/>
    </source>
</evidence>
<reference evidence="1 2" key="1">
    <citation type="submission" date="2023-09" db="EMBL/GenBank/DDBJ databases">
        <authorList>
            <person name="Wang M."/>
        </authorList>
    </citation>
    <scope>NUCLEOTIDE SEQUENCE [LARGE SCALE GENOMIC DNA]</scope>
    <source>
        <strain evidence="1">GT-2023</strain>
        <tissue evidence="1">Liver</tissue>
    </source>
</reference>
<organism evidence="1 2">
    <name type="scientific">Cirrhinus molitorella</name>
    <name type="common">mud carp</name>
    <dbReference type="NCBI Taxonomy" id="172907"/>
    <lineage>
        <taxon>Eukaryota</taxon>
        <taxon>Metazoa</taxon>
        <taxon>Chordata</taxon>
        <taxon>Craniata</taxon>
        <taxon>Vertebrata</taxon>
        <taxon>Euteleostomi</taxon>
        <taxon>Actinopterygii</taxon>
        <taxon>Neopterygii</taxon>
        <taxon>Teleostei</taxon>
        <taxon>Ostariophysi</taxon>
        <taxon>Cypriniformes</taxon>
        <taxon>Cyprinidae</taxon>
        <taxon>Labeoninae</taxon>
        <taxon>Labeonini</taxon>
        <taxon>Cirrhinus</taxon>
    </lineage>
</organism>
<dbReference type="EMBL" id="JAYMGO010000016">
    <property type="protein sequence ID" value="KAL1259005.1"/>
    <property type="molecule type" value="Genomic_DNA"/>
</dbReference>
<protein>
    <submittedName>
        <fullName evidence="1">Uncharacterized protein</fullName>
    </submittedName>
</protein>
<comment type="caution">
    <text evidence="1">The sequence shown here is derived from an EMBL/GenBank/DDBJ whole genome shotgun (WGS) entry which is preliminary data.</text>
</comment>
<keyword evidence="2" id="KW-1185">Reference proteome</keyword>
<gene>
    <name evidence="1" type="ORF">QQF64_009582</name>
</gene>
<evidence type="ECO:0000313" key="1">
    <source>
        <dbReference type="EMBL" id="KAL1259005.1"/>
    </source>
</evidence>
<accession>A0ABR3M2F7</accession>
<dbReference type="Proteomes" id="UP001558613">
    <property type="component" value="Unassembled WGS sequence"/>
</dbReference>
<proteinExistence type="predicted"/>
<name>A0ABR3M2F7_9TELE</name>